<dbReference type="InterPro" id="IPR036388">
    <property type="entry name" value="WH-like_DNA-bd_sf"/>
</dbReference>
<dbReference type="PROSITE" id="PS51733">
    <property type="entry name" value="BPL_LPL_CATALYTIC"/>
    <property type="match status" value="1"/>
</dbReference>
<dbReference type="Gene3D" id="1.10.10.10">
    <property type="entry name" value="Winged helix-like DNA-binding domain superfamily/Winged helix DNA-binding domain"/>
    <property type="match status" value="1"/>
</dbReference>
<organism evidence="6 7">
    <name type="scientific">Nitrosomonas marina</name>
    <dbReference type="NCBI Taxonomy" id="917"/>
    <lineage>
        <taxon>Bacteria</taxon>
        <taxon>Pseudomonadati</taxon>
        <taxon>Pseudomonadota</taxon>
        <taxon>Betaproteobacteria</taxon>
        <taxon>Nitrosomonadales</taxon>
        <taxon>Nitrosomonadaceae</taxon>
        <taxon>Nitrosomonas</taxon>
    </lineage>
</organism>
<proteinExistence type="predicted"/>
<dbReference type="EMBL" id="FOIA01000031">
    <property type="protein sequence ID" value="SET50156.1"/>
    <property type="molecule type" value="Genomic_DNA"/>
</dbReference>
<dbReference type="Gene3D" id="3.30.930.10">
    <property type="entry name" value="Bira Bifunctional Protein, Domain 2"/>
    <property type="match status" value="1"/>
</dbReference>
<dbReference type="PANTHER" id="PTHR12835">
    <property type="entry name" value="BIOTIN PROTEIN LIGASE"/>
    <property type="match status" value="1"/>
</dbReference>
<dbReference type="SUPFAM" id="SSF55681">
    <property type="entry name" value="Class II aaRS and biotin synthetases"/>
    <property type="match status" value="1"/>
</dbReference>
<evidence type="ECO:0000313" key="6">
    <source>
        <dbReference type="EMBL" id="SET50156.1"/>
    </source>
</evidence>
<protein>
    <recommendedName>
        <fullName evidence="3">biotin--[biotin carboxyl-carrier protein] ligase</fullName>
        <ecNumber evidence="3">6.3.4.15</ecNumber>
    </recommendedName>
</protein>
<dbReference type="GO" id="GO:0005737">
    <property type="term" value="C:cytoplasm"/>
    <property type="evidence" value="ECO:0007669"/>
    <property type="project" value="TreeGrafter"/>
</dbReference>
<dbReference type="Pfam" id="PF02237">
    <property type="entry name" value="BPL_C"/>
    <property type="match status" value="1"/>
</dbReference>
<keyword evidence="1 6" id="KW-0436">Ligase</keyword>
<dbReference type="InterPro" id="IPR036390">
    <property type="entry name" value="WH_DNA-bd_sf"/>
</dbReference>
<evidence type="ECO:0000256" key="4">
    <source>
        <dbReference type="ARBA" id="ARBA00047846"/>
    </source>
</evidence>
<reference evidence="7" key="1">
    <citation type="submission" date="2016-10" db="EMBL/GenBank/DDBJ databases">
        <authorList>
            <person name="Varghese N."/>
            <person name="Submissions S."/>
        </authorList>
    </citation>
    <scope>NUCLEOTIDE SEQUENCE [LARGE SCALE GENOMIC DNA]</scope>
    <source>
        <strain evidence="7">Nm71</strain>
    </source>
</reference>
<dbReference type="Pfam" id="PF08279">
    <property type="entry name" value="HTH_11"/>
    <property type="match status" value="1"/>
</dbReference>
<dbReference type="InterPro" id="IPR045864">
    <property type="entry name" value="aa-tRNA-synth_II/BPL/LPL"/>
</dbReference>
<sequence length="334" mass="38272">MHKMHADNERIIFKLLKLLSDNRQHSYMQLGSELSCTTITLLKYIQRLTELGVTISEVKGLGIIWSHPFSLLNKESLFSYLREFQHEFSVYTFDILESTSKYLALNKSSYLEENRIPVIACELQTKGRGTSNRQWYSNLGGSLTFSLMWRFTRRIEHIQTLSLVLGICLVRVLRKITQTEIYLKWPNDIIFAKKKFAGILTECRSVDNNILVSIIGIGINFKLPPNPAIMSDYGVTDLFEITGQYLDRNQILAYLLVELREILIAYEQFGFIYFRKEWENYHYFQGQPVTLKSVDALTTSGVVSGISVDGSLVLKTDSGNKAFGMGEISIKTND</sequence>
<dbReference type="InterPro" id="IPR003142">
    <property type="entry name" value="BPL_C"/>
</dbReference>
<evidence type="ECO:0000256" key="1">
    <source>
        <dbReference type="ARBA" id="ARBA00022598"/>
    </source>
</evidence>
<dbReference type="InterPro" id="IPR013196">
    <property type="entry name" value="HTH_11"/>
</dbReference>
<dbReference type="SUPFAM" id="SSF46785">
    <property type="entry name" value="Winged helix' DNA-binding domain"/>
    <property type="match status" value="1"/>
</dbReference>
<name>A0A1I0EWX2_9PROT</name>
<dbReference type="InterPro" id="IPR004408">
    <property type="entry name" value="Biotin_CoA_COase_ligase"/>
</dbReference>
<dbReference type="InterPro" id="IPR004143">
    <property type="entry name" value="BPL_LPL_catalytic"/>
</dbReference>
<dbReference type="RefSeq" id="WP_090660699.1">
    <property type="nucleotide sequence ID" value="NZ_FOIA01000031.1"/>
</dbReference>
<dbReference type="AlphaFoldDB" id="A0A1I0EWX2"/>
<dbReference type="OrthoDB" id="9807064at2"/>
<evidence type="ECO:0000259" key="5">
    <source>
        <dbReference type="PROSITE" id="PS51733"/>
    </source>
</evidence>
<keyword evidence="7" id="KW-1185">Reference proteome</keyword>
<dbReference type="NCBIfam" id="TIGR00121">
    <property type="entry name" value="birA_ligase"/>
    <property type="match status" value="1"/>
</dbReference>
<evidence type="ECO:0000256" key="3">
    <source>
        <dbReference type="ARBA" id="ARBA00024227"/>
    </source>
</evidence>
<dbReference type="EC" id="6.3.4.15" evidence="3"/>
<gene>
    <name evidence="6" type="ORF">SAMN05216326_13130</name>
</gene>
<dbReference type="Pfam" id="PF03099">
    <property type="entry name" value="BPL_LplA_LipB"/>
    <property type="match status" value="1"/>
</dbReference>
<dbReference type="GO" id="GO:0004077">
    <property type="term" value="F:biotin--[biotin carboxyl-carrier protein] ligase activity"/>
    <property type="evidence" value="ECO:0007669"/>
    <property type="project" value="UniProtKB-EC"/>
</dbReference>
<keyword evidence="2" id="KW-0092">Biotin</keyword>
<dbReference type="Gene3D" id="2.30.30.100">
    <property type="match status" value="1"/>
</dbReference>
<feature type="domain" description="BPL/LPL catalytic" evidence="5">
    <location>
        <begin position="75"/>
        <end position="267"/>
    </location>
</feature>
<evidence type="ECO:0000313" key="7">
    <source>
        <dbReference type="Proteomes" id="UP000199345"/>
    </source>
</evidence>
<dbReference type="PANTHER" id="PTHR12835:SF5">
    <property type="entry name" value="BIOTIN--PROTEIN LIGASE"/>
    <property type="match status" value="1"/>
</dbReference>
<dbReference type="CDD" id="cd16442">
    <property type="entry name" value="BPL"/>
    <property type="match status" value="1"/>
</dbReference>
<evidence type="ECO:0000256" key="2">
    <source>
        <dbReference type="ARBA" id="ARBA00023267"/>
    </source>
</evidence>
<comment type="catalytic activity">
    <reaction evidence="4">
        <text>biotin + L-lysyl-[protein] + ATP = N(6)-biotinyl-L-lysyl-[protein] + AMP + diphosphate + H(+)</text>
        <dbReference type="Rhea" id="RHEA:11756"/>
        <dbReference type="Rhea" id="RHEA-COMP:9752"/>
        <dbReference type="Rhea" id="RHEA-COMP:10505"/>
        <dbReference type="ChEBI" id="CHEBI:15378"/>
        <dbReference type="ChEBI" id="CHEBI:29969"/>
        <dbReference type="ChEBI" id="CHEBI:30616"/>
        <dbReference type="ChEBI" id="CHEBI:33019"/>
        <dbReference type="ChEBI" id="CHEBI:57586"/>
        <dbReference type="ChEBI" id="CHEBI:83144"/>
        <dbReference type="ChEBI" id="CHEBI:456215"/>
        <dbReference type="EC" id="6.3.4.15"/>
    </reaction>
</comment>
<accession>A0A1I0EWX2</accession>
<dbReference type="Proteomes" id="UP000199345">
    <property type="component" value="Unassembled WGS sequence"/>
</dbReference>